<keyword evidence="2 4" id="KW-0195">Cyclin</keyword>
<comment type="similarity">
    <text evidence="4">Belongs to the cyclin family.</text>
</comment>
<dbReference type="GO" id="GO:0000278">
    <property type="term" value="P:mitotic cell cycle"/>
    <property type="evidence" value="ECO:0007669"/>
    <property type="project" value="UniProtKB-ARBA"/>
</dbReference>
<evidence type="ECO:0000256" key="3">
    <source>
        <dbReference type="ARBA" id="ARBA00023306"/>
    </source>
</evidence>
<dbReference type="Proteomes" id="UP000192247">
    <property type="component" value="Unassembled WGS sequence"/>
</dbReference>
<evidence type="ECO:0000256" key="1">
    <source>
        <dbReference type="ARBA" id="ARBA00022618"/>
    </source>
</evidence>
<gene>
    <name evidence="9" type="ORF">BIW11_04952</name>
</gene>
<dbReference type="OrthoDB" id="306099at2759"/>
<dbReference type="STRING" id="418985.A0A1V9WZP5"/>
<feature type="transmembrane region" description="Helical" evidence="6">
    <location>
        <begin position="216"/>
        <end position="234"/>
    </location>
</feature>
<feature type="domain" description="Cyclin-like" evidence="7">
    <location>
        <begin position="77"/>
        <end position="161"/>
    </location>
</feature>
<accession>A0A1V9WZP5</accession>
<evidence type="ECO:0000256" key="5">
    <source>
        <dbReference type="SAM" id="MobiDB-lite"/>
    </source>
</evidence>
<dbReference type="CDD" id="cd20516">
    <property type="entry name" value="CYCLIN_CCND_rpt2"/>
    <property type="match status" value="1"/>
</dbReference>
<evidence type="ECO:0000256" key="2">
    <source>
        <dbReference type="ARBA" id="ARBA00023127"/>
    </source>
</evidence>
<dbReference type="SUPFAM" id="SSF47954">
    <property type="entry name" value="Cyclin-like"/>
    <property type="match status" value="2"/>
</dbReference>
<feature type="domain" description="Cyclin C-terminal" evidence="8">
    <location>
        <begin position="170"/>
        <end position="307"/>
    </location>
</feature>
<dbReference type="InterPro" id="IPR039361">
    <property type="entry name" value="Cyclin"/>
</dbReference>
<keyword evidence="3" id="KW-0131">Cell cycle</keyword>
<protein>
    <submittedName>
        <fullName evidence="9">G1/S-specific cyclin-D2-like</fullName>
    </submittedName>
</protein>
<evidence type="ECO:0000259" key="8">
    <source>
        <dbReference type="SMART" id="SM01332"/>
    </source>
</evidence>
<evidence type="ECO:0000313" key="9">
    <source>
        <dbReference type="EMBL" id="OQR66647.1"/>
    </source>
</evidence>
<dbReference type="InParanoid" id="A0A1V9WZP5"/>
<evidence type="ECO:0000256" key="4">
    <source>
        <dbReference type="RuleBase" id="RU000383"/>
    </source>
</evidence>
<sequence length="320" mass="36959">MTTIMDLMCTEKSINDAQQQVRNRLAPKDPVQFKENSRVLTNLLELEQHQKRLAVDPELFQSVQTELQPSMRRIVANWMLEVCYMELCRAEMFPHAMCLMDRFLSKKAVRKNHMQLLGTVCLLVASKMRLTRPLPVEKLRMYTDYSVNCEEILEWEMLVLLTLEWNTACVIPNDLLEQLVHRLPLEPQHQRQKEVLRQQAQTVIALTAIEFTFSHYAPSIVAAASMMVACGYVLRISWRQKTDMMNWAQQALRADEVELKECTEAINEFITKNFAPRMPPEPAAPSEQVEVRHKVMEDVAVSGQGQPETPTDVQNVLSDF</sequence>
<dbReference type="SMART" id="SM01332">
    <property type="entry name" value="Cyclin_C"/>
    <property type="match status" value="1"/>
</dbReference>
<keyword evidence="6" id="KW-1133">Transmembrane helix</keyword>
<name>A0A1V9WZP5_9ACAR</name>
<dbReference type="FunFam" id="1.10.472.10:FF:000003">
    <property type="entry name" value="G1/S-specific cyclin-D2"/>
    <property type="match status" value="1"/>
</dbReference>
<dbReference type="PROSITE" id="PS00292">
    <property type="entry name" value="CYCLINS"/>
    <property type="match status" value="1"/>
</dbReference>
<proteinExistence type="inferred from homology"/>
<keyword evidence="1" id="KW-0132">Cell division</keyword>
<keyword evidence="6" id="KW-0812">Transmembrane</keyword>
<evidence type="ECO:0000256" key="6">
    <source>
        <dbReference type="SAM" id="Phobius"/>
    </source>
</evidence>
<dbReference type="Pfam" id="PF02984">
    <property type="entry name" value="Cyclin_C"/>
    <property type="match status" value="1"/>
</dbReference>
<evidence type="ECO:0000259" key="7">
    <source>
        <dbReference type="SMART" id="SM00385"/>
    </source>
</evidence>
<dbReference type="GO" id="GO:0051301">
    <property type="term" value="P:cell division"/>
    <property type="evidence" value="ECO:0007669"/>
    <property type="project" value="UniProtKB-KW"/>
</dbReference>
<dbReference type="InterPro" id="IPR006671">
    <property type="entry name" value="Cyclin_N"/>
</dbReference>
<comment type="caution">
    <text evidence="9">The sequence shown here is derived from an EMBL/GenBank/DDBJ whole genome shotgun (WGS) entry which is preliminary data.</text>
</comment>
<dbReference type="InterPro" id="IPR013763">
    <property type="entry name" value="Cyclin-like_dom"/>
</dbReference>
<dbReference type="Pfam" id="PF00134">
    <property type="entry name" value="Cyclin_N"/>
    <property type="match status" value="1"/>
</dbReference>
<keyword evidence="10" id="KW-1185">Reference proteome</keyword>
<keyword evidence="6" id="KW-0472">Membrane</keyword>
<feature type="region of interest" description="Disordered" evidence="5">
    <location>
        <begin position="300"/>
        <end position="320"/>
    </location>
</feature>
<dbReference type="PANTHER" id="PTHR10177">
    <property type="entry name" value="CYCLINS"/>
    <property type="match status" value="1"/>
</dbReference>
<dbReference type="EMBL" id="MNPL01031525">
    <property type="protein sequence ID" value="OQR66647.1"/>
    <property type="molecule type" value="Genomic_DNA"/>
</dbReference>
<dbReference type="InterPro" id="IPR036915">
    <property type="entry name" value="Cyclin-like_sf"/>
</dbReference>
<reference evidence="9 10" key="1">
    <citation type="journal article" date="2017" name="Gigascience">
        <title>Draft genome of the honey bee ectoparasitic mite, Tropilaelaps mercedesae, is shaped by the parasitic life history.</title>
        <authorList>
            <person name="Dong X."/>
            <person name="Armstrong S.D."/>
            <person name="Xia D."/>
            <person name="Makepeace B.L."/>
            <person name="Darby A.C."/>
            <person name="Kadowaki T."/>
        </authorList>
    </citation>
    <scope>NUCLEOTIDE SEQUENCE [LARGE SCALE GENOMIC DNA]</scope>
    <source>
        <strain evidence="9">Wuxi-XJTLU</strain>
    </source>
</reference>
<evidence type="ECO:0000313" key="10">
    <source>
        <dbReference type="Proteomes" id="UP000192247"/>
    </source>
</evidence>
<dbReference type="Gene3D" id="1.10.472.10">
    <property type="entry name" value="Cyclin-like"/>
    <property type="match status" value="2"/>
</dbReference>
<dbReference type="InterPro" id="IPR004367">
    <property type="entry name" value="Cyclin_C-dom"/>
</dbReference>
<organism evidence="9 10">
    <name type="scientific">Tropilaelaps mercedesae</name>
    <dbReference type="NCBI Taxonomy" id="418985"/>
    <lineage>
        <taxon>Eukaryota</taxon>
        <taxon>Metazoa</taxon>
        <taxon>Ecdysozoa</taxon>
        <taxon>Arthropoda</taxon>
        <taxon>Chelicerata</taxon>
        <taxon>Arachnida</taxon>
        <taxon>Acari</taxon>
        <taxon>Parasitiformes</taxon>
        <taxon>Mesostigmata</taxon>
        <taxon>Gamasina</taxon>
        <taxon>Dermanyssoidea</taxon>
        <taxon>Laelapidae</taxon>
        <taxon>Tropilaelaps</taxon>
    </lineage>
</organism>
<dbReference type="InterPro" id="IPR048258">
    <property type="entry name" value="Cyclins_cyclin-box"/>
</dbReference>
<dbReference type="SMART" id="SM00385">
    <property type="entry name" value="CYCLIN"/>
    <property type="match status" value="1"/>
</dbReference>
<feature type="compositionally biased region" description="Polar residues" evidence="5">
    <location>
        <begin position="303"/>
        <end position="320"/>
    </location>
</feature>
<dbReference type="AlphaFoldDB" id="A0A1V9WZP5"/>